<evidence type="ECO:0000256" key="6">
    <source>
        <dbReference type="RuleBase" id="RU364146"/>
    </source>
</evidence>
<dbReference type="AlphaFoldDB" id="A0AAE0N2Z5"/>
<keyword evidence="3 6" id="KW-0805">Transcription regulation</keyword>
<proteinExistence type="inferred from homology"/>
<comment type="subunit">
    <text evidence="6">Component of the Mediator complex.</text>
</comment>
<sequence length="167" mass="18549">MAPVNTDHQVLLEKINRILADIFQILAQIQNYDQGGRPSREALVHDLQTLDASLLAVYTTASATLDTSARIPDELIRYVENGRNPDIYTREFVELVRRLNQTSRGKSNAFRSFRDVLAHEMEVAMPELRDDIRRVINETGGPTPAAPQTGHAGVMTGPAGAPEQESR</sequence>
<comment type="caution">
    <text evidence="8">The sequence shown here is derived from an EMBL/GenBank/DDBJ whole genome shotgun (WGS) entry which is preliminary data.</text>
</comment>
<evidence type="ECO:0000313" key="9">
    <source>
        <dbReference type="Proteomes" id="UP001285441"/>
    </source>
</evidence>
<reference evidence="8" key="2">
    <citation type="submission" date="2023-06" db="EMBL/GenBank/DDBJ databases">
        <authorList>
            <consortium name="Lawrence Berkeley National Laboratory"/>
            <person name="Haridas S."/>
            <person name="Hensen N."/>
            <person name="Bonometti L."/>
            <person name="Westerberg I."/>
            <person name="Brannstrom I.O."/>
            <person name="Guillou S."/>
            <person name="Cros-Aarteil S."/>
            <person name="Calhoun S."/>
            <person name="Kuo A."/>
            <person name="Mondo S."/>
            <person name="Pangilinan J."/>
            <person name="Riley R."/>
            <person name="LaButti K."/>
            <person name="Andreopoulos B."/>
            <person name="Lipzen A."/>
            <person name="Chen C."/>
            <person name="Yanf M."/>
            <person name="Daum C."/>
            <person name="Ng V."/>
            <person name="Clum A."/>
            <person name="Steindorff A."/>
            <person name="Ohm R."/>
            <person name="Martin F."/>
            <person name="Silar P."/>
            <person name="Natvig D."/>
            <person name="Lalanne C."/>
            <person name="Gautier V."/>
            <person name="Ament-velasquez S.L."/>
            <person name="Kruys A."/>
            <person name="Hutchinson M.I."/>
            <person name="Powell A.J."/>
            <person name="Barry K."/>
            <person name="Miller A.N."/>
            <person name="Grigoriev I.V."/>
            <person name="Debuchy R."/>
            <person name="Gladieux P."/>
            <person name="Thoren M.H."/>
            <person name="Johannesson H."/>
        </authorList>
    </citation>
    <scope>NUCLEOTIDE SEQUENCE</scope>
    <source>
        <strain evidence="8">CBS 232.78</strain>
    </source>
</reference>
<name>A0AAE0N2Z5_9PEZI</name>
<organism evidence="8 9">
    <name type="scientific">Podospora didyma</name>
    <dbReference type="NCBI Taxonomy" id="330526"/>
    <lineage>
        <taxon>Eukaryota</taxon>
        <taxon>Fungi</taxon>
        <taxon>Dikarya</taxon>
        <taxon>Ascomycota</taxon>
        <taxon>Pezizomycotina</taxon>
        <taxon>Sordariomycetes</taxon>
        <taxon>Sordariomycetidae</taxon>
        <taxon>Sordariales</taxon>
        <taxon>Podosporaceae</taxon>
        <taxon>Podospora</taxon>
    </lineage>
</organism>
<comment type="function">
    <text evidence="6">Component of the Mediator complex, a coactivator involved in the regulated transcription of nearly all RNA polymerase II-dependent genes. Mediator functions as a bridge to convey information from gene-specific regulatory proteins to the basal RNA polymerase II transcription machinery. Mediator is recruited to promoters by direct interactions with regulatory proteins and serves as a scaffold for the assembly of a functional preinitiation complex with RNA polymerase II and the general transcription factors.</text>
</comment>
<dbReference type="InterPro" id="IPR019145">
    <property type="entry name" value="Mediator_Med10"/>
</dbReference>
<evidence type="ECO:0000256" key="4">
    <source>
        <dbReference type="ARBA" id="ARBA00023163"/>
    </source>
</evidence>
<evidence type="ECO:0000256" key="5">
    <source>
        <dbReference type="ARBA" id="ARBA00023242"/>
    </source>
</evidence>
<dbReference type="GO" id="GO:0006357">
    <property type="term" value="P:regulation of transcription by RNA polymerase II"/>
    <property type="evidence" value="ECO:0007669"/>
    <property type="project" value="InterPro"/>
</dbReference>
<gene>
    <name evidence="6" type="primary">MED10</name>
    <name evidence="8" type="ORF">B0H63DRAFT_73182</name>
</gene>
<comment type="similarity">
    <text evidence="2 6">Belongs to the Mediator complex subunit 10 family.</text>
</comment>
<evidence type="ECO:0000256" key="3">
    <source>
        <dbReference type="ARBA" id="ARBA00023015"/>
    </source>
</evidence>
<comment type="subcellular location">
    <subcellularLocation>
        <location evidence="1 6">Nucleus</location>
    </subcellularLocation>
</comment>
<dbReference type="EMBL" id="JAULSW010000010">
    <property type="protein sequence ID" value="KAK3368233.1"/>
    <property type="molecule type" value="Genomic_DNA"/>
</dbReference>
<dbReference type="Proteomes" id="UP001285441">
    <property type="component" value="Unassembled WGS sequence"/>
</dbReference>
<keyword evidence="5 6" id="KW-0539">Nucleus</keyword>
<reference evidence="8" key="1">
    <citation type="journal article" date="2023" name="Mol. Phylogenet. Evol.">
        <title>Genome-scale phylogeny and comparative genomics of the fungal order Sordariales.</title>
        <authorList>
            <person name="Hensen N."/>
            <person name="Bonometti L."/>
            <person name="Westerberg I."/>
            <person name="Brannstrom I.O."/>
            <person name="Guillou S."/>
            <person name="Cros-Aarteil S."/>
            <person name="Calhoun S."/>
            <person name="Haridas S."/>
            <person name="Kuo A."/>
            <person name="Mondo S."/>
            <person name="Pangilinan J."/>
            <person name="Riley R."/>
            <person name="LaButti K."/>
            <person name="Andreopoulos B."/>
            <person name="Lipzen A."/>
            <person name="Chen C."/>
            <person name="Yan M."/>
            <person name="Daum C."/>
            <person name="Ng V."/>
            <person name="Clum A."/>
            <person name="Steindorff A."/>
            <person name="Ohm R.A."/>
            <person name="Martin F."/>
            <person name="Silar P."/>
            <person name="Natvig D.O."/>
            <person name="Lalanne C."/>
            <person name="Gautier V."/>
            <person name="Ament-Velasquez S.L."/>
            <person name="Kruys A."/>
            <person name="Hutchinson M.I."/>
            <person name="Powell A.J."/>
            <person name="Barry K."/>
            <person name="Miller A.N."/>
            <person name="Grigoriev I.V."/>
            <person name="Debuchy R."/>
            <person name="Gladieux P."/>
            <person name="Hiltunen Thoren M."/>
            <person name="Johannesson H."/>
        </authorList>
    </citation>
    <scope>NUCLEOTIDE SEQUENCE</scope>
    <source>
        <strain evidence="8">CBS 232.78</strain>
    </source>
</reference>
<dbReference type="GO" id="GO:0016592">
    <property type="term" value="C:mediator complex"/>
    <property type="evidence" value="ECO:0007669"/>
    <property type="project" value="InterPro"/>
</dbReference>
<dbReference type="Pfam" id="PF09748">
    <property type="entry name" value="Med10"/>
    <property type="match status" value="1"/>
</dbReference>
<keyword evidence="9" id="KW-1185">Reference proteome</keyword>
<evidence type="ECO:0000256" key="2">
    <source>
        <dbReference type="ARBA" id="ARBA00005389"/>
    </source>
</evidence>
<protein>
    <recommendedName>
        <fullName evidence="6">Mediator of RNA polymerase II transcription subunit 10</fullName>
    </recommendedName>
    <alternativeName>
        <fullName evidence="6">Mediator complex subunit 10</fullName>
    </alternativeName>
</protein>
<keyword evidence="4 6" id="KW-0804">Transcription</keyword>
<evidence type="ECO:0000256" key="1">
    <source>
        <dbReference type="ARBA" id="ARBA00004123"/>
    </source>
</evidence>
<evidence type="ECO:0000313" key="8">
    <source>
        <dbReference type="EMBL" id="KAK3368233.1"/>
    </source>
</evidence>
<accession>A0AAE0N2Z5</accession>
<feature type="region of interest" description="Disordered" evidence="7">
    <location>
        <begin position="138"/>
        <end position="167"/>
    </location>
</feature>
<keyword evidence="6" id="KW-0010">Activator</keyword>
<dbReference type="GO" id="GO:0003712">
    <property type="term" value="F:transcription coregulator activity"/>
    <property type="evidence" value="ECO:0007669"/>
    <property type="project" value="InterPro"/>
</dbReference>
<evidence type="ECO:0000256" key="7">
    <source>
        <dbReference type="SAM" id="MobiDB-lite"/>
    </source>
</evidence>